<feature type="coiled-coil region" evidence="12">
    <location>
        <begin position="2740"/>
        <end position="2774"/>
    </location>
</feature>
<dbReference type="InterPro" id="IPR042222">
    <property type="entry name" value="Dynein_2_N"/>
</dbReference>
<feature type="domain" description="Dynein heavy chain ATP-binding dynein motor region" evidence="18">
    <location>
        <begin position="2875"/>
        <end position="3088"/>
    </location>
</feature>
<comment type="caution">
    <text evidence="23">The sequence shown here is derived from an EMBL/GenBank/DDBJ whole genome shotgun (WGS) entry which is preliminary data.</text>
</comment>
<evidence type="ECO:0008006" key="25">
    <source>
        <dbReference type="Google" id="ProtNLM"/>
    </source>
</evidence>
<dbReference type="Gene3D" id="3.10.490.20">
    <property type="match status" value="1"/>
</dbReference>
<gene>
    <name evidence="23" type="ORF">MEUPH1_LOCUS20841</name>
</gene>
<dbReference type="Gene3D" id="1.20.140.100">
    <property type="entry name" value="Dynein heavy chain, N-terminal domain 2"/>
    <property type="match status" value="1"/>
</dbReference>
<dbReference type="Gene3D" id="1.10.8.720">
    <property type="entry name" value="Region D6 of dynein motor"/>
    <property type="match status" value="1"/>
</dbReference>
<dbReference type="Pfam" id="PF22597">
    <property type="entry name" value="DYN_lid"/>
    <property type="match status" value="1"/>
</dbReference>
<protein>
    <recommendedName>
        <fullName evidence="25">Dynein heavy chain</fullName>
    </recommendedName>
</protein>
<dbReference type="Gene3D" id="1.20.920.20">
    <property type="match status" value="1"/>
</dbReference>
<comment type="subcellular location">
    <subcellularLocation>
        <location evidence="1">Cytoplasm</location>
        <location evidence="1">Cytoskeleton</location>
    </subcellularLocation>
</comment>
<evidence type="ECO:0000256" key="8">
    <source>
        <dbReference type="ARBA" id="ARBA00023017"/>
    </source>
</evidence>
<evidence type="ECO:0000313" key="23">
    <source>
        <dbReference type="EMBL" id="CAI6366234.1"/>
    </source>
</evidence>
<dbReference type="InterPro" id="IPR026983">
    <property type="entry name" value="DHC"/>
</dbReference>
<dbReference type="GO" id="GO:0008569">
    <property type="term" value="F:minus-end-directed microtubule motor activity"/>
    <property type="evidence" value="ECO:0007669"/>
    <property type="project" value="InterPro"/>
</dbReference>
<dbReference type="Proteomes" id="UP001160148">
    <property type="component" value="Unassembled WGS sequence"/>
</dbReference>
<dbReference type="Pfam" id="PF12775">
    <property type="entry name" value="AAA_7"/>
    <property type="match status" value="1"/>
</dbReference>
<feature type="domain" description="Dynein heavy chain AAA module D4" evidence="17">
    <location>
        <begin position="2237"/>
        <end position="2497"/>
    </location>
</feature>
<evidence type="ECO:0000259" key="16">
    <source>
        <dbReference type="Pfam" id="PF12777"/>
    </source>
</evidence>
<evidence type="ECO:0000259" key="19">
    <source>
        <dbReference type="Pfam" id="PF17852"/>
    </source>
</evidence>
<dbReference type="Pfam" id="PF12780">
    <property type="entry name" value="AAA_8"/>
    <property type="match status" value="1"/>
</dbReference>
<dbReference type="GO" id="GO:0030286">
    <property type="term" value="C:dynein complex"/>
    <property type="evidence" value="ECO:0007669"/>
    <property type="project" value="UniProtKB-KW"/>
</dbReference>
<dbReference type="Pfam" id="PF18199">
    <property type="entry name" value="Dynein_C"/>
    <property type="match status" value="1"/>
</dbReference>
<feature type="domain" description="Dynein heavy chain C-terminal" evidence="21">
    <location>
        <begin position="3651"/>
        <end position="3948"/>
    </location>
</feature>
<dbReference type="InterPro" id="IPR024317">
    <property type="entry name" value="Dynein_heavy_chain_D4_dom"/>
</dbReference>
<dbReference type="PANTHER" id="PTHR22878">
    <property type="entry name" value="DYNEIN HEAVY CHAIN 6, AXONEMAL-LIKE-RELATED"/>
    <property type="match status" value="1"/>
</dbReference>
<dbReference type="Pfam" id="PF08393">
    <property type="entry name" value="DHC_N2"/>
    <property type="match status" value="1"/>
</dbReference>
<proteinExistence type="inferred from homology"/>
<dbReference type="InterPro" id="IPR004273">
    <property type="entry name" value="Dynein_heavy_D6_P-loop"/>
</dbReference>
<feature type="domain" description="Dynein heavy chain AAA lid" evidence="20">
    <location>
        <begin position="3489"/>
        <end position="3640"/>
    </location>
</feature>
<evidence type="ECO:0000259" key="21">
    <source>
        <dbReference type="Pfam" id="PF18199"/>
    </source>
</evidence>
<dbReference type="Gene3D" id="1.10.8.1220">
    <property type="match status" value="1"/>
</dbReference>
<dbReference type="GO" id="GO:0051959">
    <property type="term" value="F:dynein light intermediate chain binding"/>
    <property type="evidence" value="ECO:0007669"/>
    <property type="project" value="InterPro"/>
</dbReference>
<dbReference type="Pfam" id="PF17852">
    <property type="entry name" value="Dynein_AAA_lid"/>
    <property type="match status" value="1"/>
</dbReference>
<evidence type="ECO:0000256" key="7">
    <source>
        <dbReference type="ARBA" id="ARBA00022840"/>
    </source>
</evidence>
<dbReference type="Gene3D" id="1.10.472.130">
    <property type="match status" value="1"/>
</dbReference>
<dbReference type="InterPro" id="IPR041466">
    <property type="entry name" value="Dynein_AAA5_ext"/>
</dbReference>
<evidence type="ECO:0000256" key="4">
    <source>
        <dbReference type="ARBA" id="ARBA00022701"/>
    </source>
</evidence>
<keyword evidence="10" id="KW-0505">Motor protein</keyword>
<dbReference type="GO" id="GO:0007018">
    <property type="term" value="P:microtubule-based movement"/>
    <property type="evidence" value="ECO:0007669"/>
    <property type="project" value="InterPro"/>
</dbReference>
<dbReference type="Pfam" id="PF03028">
    <property type="entry name" value="Dynein_heavy"/>
    <property type="match status" value="1"/>
</dbReference>
<feature type="domain" description="Dynein heavy chain hydrolytic ATP-binding dynein motor region" evidence="15">
    <location>
        <begin position="1218"/>
        <end position="1546"/>
    </location>
</feature>
<evidence type="ECO:0000256" key="9">
    <source>
        <dbReference type="ARBA" id="ARBA00023054"/>
    </source>
</evidence>
<keyword evidence="4" id="KW-0493">Microtubule</keyword>
<dbReference type="InterPro" id="IPR042219">
    <property type="entry name" value="AAA_lid_11_sf"/>
</dbReference>
<dbReference type="Pfam" id="PF12781">
    <property type="entry name" value="AAA_9"/>
    <property type="match status" value="1"/>
</dbReference>
<dbReference type="InterPro" id="IPR035699">
    <property type="entry name" value="AAA_6"/>
</dbReference>
<sequence length="3951" mass="461745">MYESIVDQMKCYERLKLIDWTNKAKSLAVRQMDTNILVCIGTKTNTDQCHTESNLPKIEDLKDWLKCSRKSNQILSDNKLMFKTNFNDQVYELIEEAEMMENLGIVLPREIQMLLAKKNSLLDDIMKVKNMVNTYNTFISSMSNLELAILKHKLKDIEDYFYMGLCRYNWLSISIDTFTNHGLILINKTKNQLINIKIVESHISKLIKSFENLNLFPLNILIDNDSTSIKYKMLPISYERFGFKEFRHIITNYQAISKCLIRLELYLFGSKSGTCKPMVGLYLSYKNMILNSIFKMYLNNLDYYNNALISDKSLIKLIVNITDQEITIVPNLYVTYNTILRNVTKCLTWLKVLPVWQMESCMYCLTEENKWKNENYKNTLYEEIINNKAILEKIEILRKTSHSLMVDVNKYLKKWQQFKFLWKGSKIKNKGFSTTDTSIQDYENIFNDLKRLQLYFSTMSLHKKIQCIKLDLSPIINQMKLYTRELILYFADQLIKSTKEMMHRQGDKFDTFKMLTNDDIRNSEDFYKNLYIIEEIRTEQVNVEIFFQNLNHRIYILEEMGVIMSYEDLTYISYIQDDWTMLQHIASEKKLFLEKAKLIWSHTVKINIEMFSVCIDTFLEKYDQCGLKKIKDDLDLGLILINEYDCKFTDFMKKKEKLVKEEELFNLKLLNTDRFDSYYSEFQYMKLVYSLYEAQKSDIEKWSKISWFDIEIEFVREAFGALMLKFKTLPVLAQDTHPAKILAKYLKELRHSIPILLQLKNEAFKPRHWKEMLDTIGVYFNFDEEMLTFDIVLKMRTVKHKHVIKKILCKAIDENRIEQKLKEINERWNTMSLNIEKFSNVILHIEHKLCGVHDVLQVLEDDQITMHKMMNSYSVEPFLEKVETWQKNLSTVNEVLNKWWFVQQKWIYLAEIYAGKNILNILPEKAEKFNELNKFYQEVMANANRNSKILEQCLTPNIINQLLWLECRLDTSQKELNSYISEKRNCFPRFYFISDNDLLFIYGNSNPIAIQEYIIQIFDNIKSFNYELKDESYTVVAMKTFSDEVLVFKNYVIIKNTVDKWMHKVIDQMQKSNRFMIKKAILDLGFVSCSITRCDWINNFPLSVCLTADTVWWTVEVENVFDEIELGNRLSMKQYLNQLNKKINEIVIQSRKEMLENKRNKYSSIIILDVHHRDIIESFIINNVTFAKSFEWDSIIKTYWIKSKDNLYISQCSGFFDYGYEFMGSTKNIVITPLTNRIFLTFTQALMMCLGGATHGPTGTGKTETTMAMAKMFGNICKIINCSDGLDHQTFSHFLNGICQSRIWGLFTKFSRISQKTLSVISTLLFSMKWALFGNKNEHNFHEYNISINPKIGIFITMNIEEISVQRKEIDEIIKSHFRPVICLLPDFEQICFTILYSEGFLEAKILSKKISLLYKLCKDGLSNPLNHTFDLRSLKLVIRTARDLLTKQPELEESSAIMKILRDLNLPKLIDKDIALFLSFISDLFPNIKYLKTKNADFIKAIEIALKREKFVKIDTQIEKINEIMETLTNRNSIAIIGPTSGGKSVIINVLCETLNHLKISTKLITLNPKAFTKLELYGYADPITKSWNDGLLTNIFRNINQPIVPNNQSYYFILFDGDIDSIWVDDLNPVMDDNRMLTLSNGEKIRIKPQCNLLFEVGHLSYSAPSTISRMGIVYVDPSNLGYMPFWVRWLEPRSLMEQTALDQCFQKYVPVLLNLIFKDGNDLNKSFPLTTAVFQTRLNMITQLCFILDTILPLVSSDNNDSIKVGRKRAAMTSNDIAIPLTSMISFVAGMGVLEAVFIQALYLSLGALLTDVTSRHTFDENVKKLSGFVTAPNAHERSKQKSLKYIPSGEPTWYDYYLDFSTLEWMSWKNAVPEYIHNDTITFDDILVPTVESTRLVWILKLINEVKRPTIIVGDMSSGKTATMKYFIRNLDQKYYIKMALNLSARTSSLDVQQNLETNLERHSRKTYGPPVGKRLVYFIDDLNLPQMDECGTQQPIALLKSIFDKQGMYDRHKCFNWKELVDICFFAAMNHIGSGRNELDTRFLSLCSVFSLPFPSDDTIRYIFNSILSGHTKSFTENIKSAVHNIINMTVHLYKLVLKKLHQTPEKFIYVFNLCHISFIIDGMTRILPNTFTTTESFVRVWRNEFTRVICDRLIYQQDREMIERHLTQELETYFPSQVEYVLRDPLLFGDCRNAISANNQIRIYEDLIDYDSVFYLFQEILLEYKKYHGLLDMVLFNDALDHLIRIHRMLRMDRGHVLLIGSNGNGKKSLSKLAAFTSGYEIFINNSFHSKHNFKMNEQKFKHDLKNIFLKVGIRNQPTVFIVDKVDVIEEGILEFINNILTNGFVPSLYLDQKENLEMVQRFKDININTSSEITTDMFLKNCLNNLHIVLLMSPGNNLRLIFRNYPGFVNKTYVDWINKWPVEALNAVVEKVLINDQVIPDVYVNNVIKQSVYMHKSAENYAKTFFKHTTRKICFTLKHLVDCAQTYKNLVKNKLNVSLIKSQQIQSGLEKIEESTLELDRINDTLLQQDLSIIQKNEMCQHIMKQINDTRILVEEIKSVVNNSTEKLNLKSEQIINTKKQMKELIDKTLPVLSTTRNLLNEINSDDLTELKSLDTPSESVMTLLECVAILRGIKDMNTWKSLSDMIEEPNFLNNLQELDANKINQRHQTQVRTKLKFLKKTVDIQAISKVECSILNFIESVLKYCHIYQDIIPLKNKIHKFDKDYLNATLKLKEHEDSLENTRCTLSDLEKSLDDLSKENIELKKDNCSLKIKFEYADKVIEGLKSVHERWIIDLENQTIIKNQIIGNCLLNASFLVYAGPFSLEYREQIIFNDWYNHIVDLELPIDLNIELEKELIDEKVIYDLISNGLPCDKYTIQNGILMTQSNRFPLCIDPHNQGFNWIKNHEKNNSLKILSFADNDYIVHFKNALQYGQSVIFIDFENMDLDIKDLLNKNILSESFDSEYIEIDDKKCMYNQNFRLYLMTKQTNPKITTSIYSNMTVINCSITQEGLEGQLLNLVIKQEIKEVENKKELIVKNMYQHKEELEAFKNLFIKEIINCSEPLIDNPHLSNKLEDIKLKINSSSTELKLSIESMTLIDQSRDIYKSVSQKGALFYMSLYGLKDIDQLYQFSIESFMKLFLNSIDLAKKDQNVLNRISNIINQLTNDVFEFSSISIYEKHNLLFLFQIACTLDKDAGGLLNSELVFFIKGNIIGSENVTIKNPTTWLSNECWQNVVNLSTNFENFSNLIEHITNNINNWKEWFYSEYPESENTIPIKMNKYFDVLMLIRCFRTDRVYQSVENYVYKIIEVNNESCINKKNTNLEVIHKQFSNLTPCVLILNNGSDPAKDLTNLAEKNDITGPTFKVLSLGTFSDDVIYLALKSAMYRGNWLIVQNCNFSVRFLYGIEYILEQANESWHQNFRLWLIFNGDSSLSDSFPISLLLRSLKVIIEPSNHMKMCMQNALDKYNFEDQDDKNPHPAFKSLLYALLFFHGILLERKKYNKFGWSLPYNFEYSEYDMCQQIIAIFLRKSKPDEIPWTTLKYLIGEIIYGGKVIDSYDRRILLTYVDEYFGDFIYSSYQPFSFYNCKDSFKAVRYIEVERKLFENNEHNLVEAVNELPMSINPKVCGLNPNVLFGYHNSLVEMLWADMIKLYPSVDTIDDKNTDWDQVVQNTIEDILKSLPELYNLNKVKMFYGDKCFSPNIIVLLHELEKINALLSVIRNTLSQLSKVFLGKVEMNTMLEDVSMCLYAGRVPGCWSKLSPQTVKSLPCYIEHLTKRTLQYSNWSQIREPLVMWLSGLHSPKSYLTSLIQLACRKYGWSIEHSMFYTSITQWTCESEVQREPDAGCYITGLYLEGARWDMNKQCLTECKFHNTLEHLPILAIIPIETRLLKLPKSSITIPVYVTSKRGHLMDDNCVFQANLNTLVHKSFWILRGVCVVMNTD</sequence>
<dbReference type="InterPro" id="IPR043157">
    <property type="entry name" value="Dynein_AAA1S"/>
</dbReference>
<feature type="domain" description="Dynein 2 heavy chain 1 cytoplasmic ATPase lid" evidence="22">
    <location>
        <begin position="2082"/>
        <end position="2165"/>
    </location>
</feature>
<evidence type="ECO:0000256" key="1">
    <source>
        <dbReference type="ARBA" id="ARBA00004245"/>
    </source>
</evidence>
<evidence type="ECO:0000256" key="5">
    <source>
        <dbReference type="ARBA" id="ARBA00022737"/>
    </source>
</evidence>
<dbReference type="InterPro" id="IPR043160">
    <property type="entry name" value="Dynein_C_barrel"/>
</dbReference>
<evidence type="ECO:0000259" key="17">
    <source>
        <dbReference type="Pfam" id="PF12780"/>
    </source>
</evidence>
<dbReference type="EMBL" id="CARXXK010000004">
    <property type="protein sequence ID" value="CAI6366234.1"/>
    <property type="molecule type" value="Genomic_DNA"/>
</dbReference>
<feature type="domain" description="Dynein heavy chain region D6 P-loop" evidence="13">
    <location>
        <begin position="3340"/>
        <end position="3456"/>
    </location>
</feature>
<keyword evidence="6" id="KW-0547">Nucleotide-binding</keyword>
<evidence type="ECO:0000259" key="18">
    <source>
        <dbReference type="Pfam" id="PF12781"/>
    </source>
</evidence>
<dbReference type="InterPro" id="IPR027417">
    <property type="entry name" value="P-loop_NTPase"/>
</dbReference>
<evidence type="ECO:0000259" key="15">
    <source>
        <dbReference type="Pfam" id="PF12774"/>
    </source>
</evidence>
<dbReference type="FunFam" id="3.10.490.20:FF:000006">
    <property type="entry name" value="Dynein axonemal heavy chain 10"/>
    <property type="match status" value="1"/>
</dbReference>
<dbReference type="InterPro" id="IPR041658">
    <property type="entry name" value="AAA_lid_11"/>
</dbReference>
<dbReference type="Pfam" id="PF12777">
    <property type="entry name" value="MT"/>
    <property type="match status" value="1"/>
</dbReference>
<evidence type="ECO:0000313" key="24">
    <source>
        <dbReference type="Proteomes" id="UP001160148"/>
    </source>
</evidence>
<dbReference type="Gene3D" id="1.20.58.1120">
    <property type="match status" value="1"/>
</dbReference>
<name>A0AAV0XEV6_9HEMI</name>
<dbReference type="InterPro" id="IPR054354">
    <property type="entry name" value="DYNC2H1-like_lid"/>
</dbReference>
<dbReference type="Gene3D" id="3.20.180.20">
    <property type="entry name" value="Dynein heavy chain, N-terminal domain 2"/>
    <property type="match status" value="1"/>
</dbReference>
<dbReference type="InterPro" id="IPR013602">
    <property type="entry name" value="Dynein_heavy_linker"/>
</dbReference>
<dbReference type="GO" id="GO:0045505">
    <property type="term" value="F:dynein intermediate chain binding"/>
    <property type="evidence" value="ECO:0007669"/>
    <property type="project" value="InterPro"/>
</dbReference>
<evidence type="ECO:0000256" key="3">
    <source>
        <dbReference type="ARBA" id="ARBA00022490"/>
    </source>
</evidence>
<dbReference type="GO" id="GO:0005524">
    <property type="term" value="F:ATP binding"/>
    <property type="evidence" value="ECO:0007669"/>
    <property type="project" value="UniProtKB-KW"/>
</dbReference>
<evidence type="ECO:0000259" key="22">
    <source>
        <dbReference type="Pfam" id="PF22597"/>
    </source>
</evidence>
<evidence type="ECO:0000256" key="10">
    <source>
        <dbReference type="ARBA" id="ARBA00023175"/>
    </source>
</evidence>
<dbReference type="InterPro" id="IPR024743">
    <property type="entry name" value="Dynein_HC_stalk"/>
</dbReference>
<keyword evidence="3" id="KW-0963">Cytoplasm</keyword>
<evidence type="ECO:0000256" key="12">
    <source>
        <dbReference type="SAM" id="Coils"/>
    </source>
</evidence>
<dbReference type="GO" id="GO:0005874">
    <property type="term" value="C:microtubule"/>
    <property type="evidence" value="ECO:0007669"/>
    <property type="project" value="UniProtKB-KW"/>
</dbReference>
<evidence type="ECO:0000259" key="13">
    <source>
        <dbReference type="Pfam" id="PF03028"/>
    </source>
</evidence>
<evidence type="ECO:0000256" key="11">
    <source>
        <dbReference type="ARBA" id="ARBA00023212"/>
    </source>
</evidence>
<dbReference type="Gene3D" id="1.10.8.710">
    <property type="match status" value="1"/>
</dbReference>
<keyword evidence="9 12" id="KW-0175">Coiled coil</keyword>
<dbReference type="FunFam" id="1.10.287.2620:FF:000001">
    <property type="entry name" value="Cytoplasmic dynein heavy chain 1"/>
    <property type="match status" value="1"/>
</dbReference>
<dbReference type="Pfam" id="PF12774">
    <property type="entry name" value="AAA_6"/>
    <property type="match status" value="1"/>
</dbReference>
<organism evidence="23 24">
    <name type="scientific">Macrosiphum euphorbiae</name>
    <name type="common">potato aphid</name>
    <dbReference type="NCBI Taxonomy" id="13131"/>
    <lineage>
        <taxon>Eukaryota</taxon>
        <taxon>Metazoa</taxon>
        <taxon>Ecdysozoa</taxon>
        <taxon>Arthropoda</taxon>
        <taxon>Hexapoda</taxon>
        <taxon>Insecta</taxon>
        <taxon>Pterygota</taxon>
        <taxon>Neoptera</taxon>
        <taxon>Paraneoptera</taxon>
        <taxon>Hemiptera</taxon>
        <taxon>Sternorrhyncha</taxon>
        <taxon>Aphidomorpha</taxon>
        <taxon>Aphidoidea</taxon>
        <taxon>Aphididae</taxon>
        <taxon>Macrosiphini</taxon>
        <taxon>Macrosiphum</taxon>
    </lineage>
</organism>
<dbReference type="InterPro" id="IPR035706">
    <property type="entry name" value="AAA_9"/>
</dbReference>
<dbReference type="SUPFAM" id="SSF52540">
    <property type="entry name" value="P-loop containing nucleoside triphosphate hydrolases"/>
    <property type="match status" value="4"/>
</dbReference>
<feature type="domain" description="Dynein heavy chain linker" evidence="14">
    <location>
        <begin position="679"/>
        <end position="1080"/>
    </location>
</feature>
<keyword evidence="7" id="KW-0067">ATP-binding</keyword>
<dbReference type="Gene3D" id="1.20.920.30">
    <property type="match status" value="1"/>
</dbReference>
<evidence type="ECO:0000259" key="20">
    <source>
        <dbReference type="Pfam" id="PF18198"/>
    </source>
</evidence>
<evidence type="ECO:0000259" key="14">
    <source>
        <dbReference type="Pfam" id="PF08393"/>
    </source>
</evidence>
<keyword evidence="11" id="KW-0206">Cytoskeleton</keyword>
<accession>A0AAV0XEV6</accession>
<feature type="domain" description="Dynein heavy chain coiled coil stalk" evidence="16">
    <location>
        <begin position="2512"/>
        <end position="2845"/>
    </location>
</feature>
<keyword evidence="24" id="KW-1185">Reference proteome</keyword>
<comment type="similarity">
    <text evidence="2">Belongs to the dynein heavy chain family.</text>
</comment>
<dbReference type="Gene3D" id="1.20.1270.280">
    <property type="match status" value="1"/>
</dbReference>
<dbReference type="InterPro" id="IPR041228">
    <property type="entry name" value="Dynein_C"/>
</dbReference>
<evidence type="ECO:0000256" key="2">
    <source>
        <dbReference type="ARBA" id="ARBA00008887"/>
    </source>
</evidence>
<dbReference type="Pfam" id="PF18198">
    <property type="entry name" value="AAA_lid_11"/>
    <property type="match status" value="1"/>
</dbReference>
<keyword evidence="8" id="KW-0243">Dynein</keyword>
<keyword evidence="5" id="KW-0677">Repeat</keyword>
<dbReference type="InterPro" id="IPR042228">
    <property type="entry name" value="Dynein_linker_3"/>
</dbReference>
<reference evidence="23 24" key="1">
    <citation type="submission" date="2023-01" db="EMBL/GenBank/DDBJ databases">
        <authorList>
            <person name="Whitehead M."/>
        </authorList>
    </citation>
    <scope>NUCLEOTIDE SEQUENCE [LARGE SCALE GENOMIC DNA]</scope>
</reference>
<dbReference type="Gene3D" id="1.10.287.2620">
    <property type="match status" value="1"/>
</dbReference>
<dbReference type="PANTHER" id="PTHR22878:SF63">
    <property type="entry name" value="DYNEIN AXONEMAL HEAVY CHAIN 10"/>
    <property type="match status" value="1"/>
</dbReference>
<feature type="domain" description="Dynein heavy chain AAA 5 extension" evidence="19">
    <location>
        <begin position="1704"/>
        <end position="1874"/>
    </location>
</feature>
<dbReference type="Gene3D" id="3.40.50.300">
    <property type="entry name" value="P-loop containing nucleotide triphosphate hydrolases"/>
    <property type="match status" value="5"/>
</dbReference>
<evidence type="ECO:0000256" key="6">
    <source>
        <dbReference type="ARBA" id="ARBA00022741"/>
    </source>
</evidence>